<dbReference type="Pfam" id="PF12646">
    <property type="entry name" value="DUF3783"/>
    <property type="match status" value="1"/>
</dbReference>
<dbReference type="AlphaFoldDB" id="A0A410E1P2"/>
<dbReference type="Proteomes" id="UP000286268">
    <property type="component" value="Chromosome"/>
</dbReference>
<proteinExistence type="predicted"/>
<keyword evidence="2" id="KW-1185">Reference proteome</keyword>
<evidence type="ECO:0000313" key="1">
    <source>
        <dbReference type="EMBL" id="QAA35203.1"/>
    </source>
</evidence>
<gene>
    <name evidence="1" type="ORF">C1I91_02545</name>
</gene>
<dbReference type="KEGG" id="cmah:C1I91_02545"/>
<evidence type="ECO:0000313" key="2">
    <source>
        <dbReference type="Proteomes" id="UP000286268"/>
    </source>
</evidence>
<reference evidence="1 2" key="1">
    <citation type="submission" date="2018-01" db="EMBL/GenBank/DDBJ databases">
        <title>Genome Sequencing and Assembly of Anaerobacter polyendosporus strain CT4.</title>
        <authorList>
            <person name="Tachaapaikoon C."/>
            <person name="Sutheeworapong S."/>
            <person name="Jenjaroenpun P."/>
            <person name="Wongsurawat T."/>
            <person name="Nookeaw I."/>
            <person name="Cheawchanlertfa P."/>
            <person name="Kosugi A."/>
            <person name="Cheevadhanarak S."/>
            <person name="Ratanakhanokchai K."/>
        </authorList>
    </citation>
    <scope>NUCLEOTIDE SEQUENCE [LARGE SCALE GENOMIC DNA]</scope>
    <source>
        <strain evidence="1 2">CT4</strain>
    </source>
</reference>
<organism evidence="1 2">
    <name type="scientific">Clostridium manihotivorum</name>
    <dbReference type="NCBI Taxonomy" id="2320868"/>
    <lineage>
        <taxon>Bacteria</taxon>
        <taxon>Bacillati</taxon>
        <taxon>Bacillota</taxon>
        <taxon>Clostridia</taxon>
        <taxon>Eubacteriales</taxon>
        <taxon>Clostridiaceae</taxon>
        <taxon>Clostridium</taxon>
    </lineage>
</organism>
<dbReference type="InterPro" id="IPR016621">
    <property type="entry name" value="UCP014543"/>
</dbReference>
<accession>A0A410E1P2</accession>
<dbReference type="PIRSF" id="PIRSF014543">
    <property type="entry name" value="UCP014543"/>
    <property type="match status" value="1"/>
</dbReference>
<protein>
    <submittedName>
        <fullName evidence="1">DUF3783 domain-containing protein</fullName>
    </submittedName>
</protein>
<dbReference type="OrthoDB" id="2053609at2"/>
<dbReference type="EMBL" id="CP025746">
    <property type="protein sequence ID" value="QAA35203.1"/>
    <property type="molecule type" value="Genomic_DNA"/>
</dbReference>
<sequence length="122" mass="14202">MLDNQKCILAYGLEKEELSELEITKNKFIVITTEMADMKIKDLVSGLKFETVPDKAAPQEKVLIFNNFEDKELHELIKIVRATVKNSILAVVTPTSSEWTFSYLIEHLIEEREWYKQQKGRV</sequence>
<name>A0A410E1P2_9CLOT</name>